<organism evidence="5 6">
    <name type="scientific">Leptospirillum ferrooxidans (strain C2-3)</name>
    <dbReference type="NCBI Taxonomy" id="1162668"/>
    <lineage>
        <taxon>Bacteria</taxon>
        <taxon>Pseudomonadati</taxon>
        <taxon>Nitrospirota</taxon>
        <taxon>Nitrospiria</taxon>
        <taxon>Nitrospirales</taxon>
        <taxon>Nitrospiraceae</taxon>
        <taxon>Leptospirillum</taxon>
    </lineage>
</organism>
<name>I0IRA8_LEPFC</name>
<dbReference type="AlphaFoldDB" id="I0IRA8"/>
<gene>
    <name evidence="5" type="ordered locus">LFE_2134</name>
</gene>
<feature type="binding site" evidence="4">
    <location>
        <begin position="9"/>
        <end position="10"/>
    </location>
    <ligand>
        <name>D-ribulose 5-phosphate</name>
        <dbReference type="ChEBI" id="CHEBI:58121"/>
    </ligand>
</feature>
<dbReference type="STRING" id="1162668.LFE_2134"/>
<dbReference type="PIRSF" id="PIRSF005384">
    <property type="entry name" value="RpiB_LacA_B"/>
    <property type="match status" value="1"/>
</dbReference>
<reference evidence="6" key="2">
    <citation type="submission" date="2012-03" db="EMBL/GenBank/DDBJ databases">
        <title>The complete genome sequence of the pioneer microbe on fresh volcanic deposit, Leptospirillum ferrooxidans strain C2-3.</title>
        <authorList>
            <person name="Fujimura R."/>
            <person name="Sato Y."/>
            <person name="Nishizawa T."/>
            <person name="Nanba K."/>
            <person name="Oshima K."/>
            <person name="Hattori M."/>
            <person name="Kamijo T."/>
            <person name="Ohta H."/>
        </authorList>
    </citation>
    <scope>NUCLEOTIDE SEQUENCE [LARGE SCALE GENOMIC DNA]</scope>
    <source>
        <strain evidence="6">C2-3</strain>
    </source>
</reference>
<dbReference type="PANTHER" id="PTHR30345:SF0">
    <property type="entry name" value="DNA DAMAGE-REPAIR_TOLERATION PROTEIN DRT102"/>
    <property type="match status" value="1"/>
</dbReference>
<evidence type="ECO:0000256" key="3">
    <source>
        <dbReference type="PIRSR" id="PIRSR005384-1"/>
    </source>
</evidence>
<dbReference type="InterPro" id="IPR036569">
    <property type="entry name" value="RpiB_LacA_LacB_sf"/>
</dbReference>
<dbReference type="Proteomes" id="UP000007382">
    <property type="component" value="Chromosome"/>
</dbReference>
<dbReference type="OrthoDB" id="1778624at2"/>
<feature type="active site" description="Proton donor" evidence="3">
    <location>
        <position position="99"/>
    </location>
</feature>
<accession>I0IRA8</accession>
<dbReference type="PANTHER" id="PTHR30345">
    <property type="entry name" value="RIBOSE-5-PHOSPHATE ISOMERASE B"/>
    <property type="match status" value="1"/>
</dbReference>
<dbReference type="InterPro" id="IPR004785">
    <property type="entry name" value="RpiB"/>
</dbReference>
<comment type="similarity">
    <text evidence="1">Belongs to the LacAB/RpiB family.</text>
</comment>
<dbReference type="Gene3D" id="3.40.1400.10">
    <property type="entry name" value="Sugar-phosphate isomerase, RpiB/LacA/LacB"/>
    <property type="match status" value="1"/>
</dbReference>
<dbReference type="KEGG" id="lfc:LFE_2134"/>
<dbReference type="GO" id="GO:0004751">
    <property type="term" value="F:ribose-5-phosphate isomerase activity"/>
    <property type="evidence" value="ECO:0007669"/>
    <property type="project" value="TreeGrafter"/>
</dbReference>
<dbReference type="InterPro" id="IPR003500">
    <property type="entry name" value="RpiB_LacA_LacB"/>
</dbReference>
<dbReference type="GO" id="GO:0019316">
    <property type="term" value="P:D-allose catabolic process"/>
    <property type="evidence" value="ECO:0007669"/>
    <property type="project" value="TreeGrafter"/>
</dbReference>
<feature type="binding site" evidence="4">
    <location>
        <position position="110"/>
    </location>
    <ligand>
        <name>D-ribulose 5-phosphate</name>
        <dbReference type="ChEBI" id="CHEBI:58121"/>
    </ligand>
</feature>
<dbReference type="NCBIfam" id="NF004051">
    <property type="entry name" value="PRK05571.1"/>
    <property type="match status" value="1"/>
</dbReference>
<keyword evidence="6" id="KW-1185">Reference proteome</keyword>
<dbReference type="PATRIC" id="fig|1162668.3.peg.2531"/>
<dbReference type="NCBIfam" id="TIGR00689">
    <property type="entry name" value="rpiB_lacA_lacB"/>
    <property type="match status" value="1"/>
</dbReference>
<reference evidence="5 6" key="1">
    <citation type="journal article" date="2012" name="J. Bacteriol.">
        <title>Complete Genome Sequence of Leptospirillum ferrooxidans Strain C2-3, Isolated from a Fresh Volcanic Ash Deposit on the Island of Miyake, Japan.</title>
        <authorList>
            <person name="Fujimura R."/>
            <person name="Sato Y."/>
            <person name="Nishizawa T."/>
            <person name="Oshima K."/>
            <person name="Kim S.-W."/>
            <person name="Hattori M."/>
            <person name="Kamijo T."/>
            <person name="Ohta H."/>
        </authorList>
    </citation>
    <scope>NUCLEOTIDE SEQUENCE [LARGE SCALE GENOMIC DNA]</scope>
    <source>
        <strain evidence="5 6">C2-3</strain>
    </source>
</reference>
<evidence type="ECO:0000313" key="5">
    <source>
        <dbReference type="EMBL" id="BAM07807.1"/>
    </source>
</evidence>
<keyword evidence="2 5" id="KW-0413">Isomerase</keyword>
<dbReference type="NCBIfam" id="TIGR01120">
    <property type="entry name" value="rpiB"/>
    <property type="match status" value="1"/>
</dbReference>
<feature type="binding site" evidence="4">
    <location>
        <position position="137"/>
    </location>
    <ligand>
        <name>D-ribulose 5-phosphate</name>
        <dbReference type="ChEBI" id="CHEBI:58121"/>
    </ligand>
</feature>
<dbReference type="GO" id="GO:0009052">
    <property type="term" value="P:pentose-phosphate shunt, non-oxidative branch"/>
    <property type="evidence" value="ECO:0007669"/>
    <property type="project" value="TreeGrafter"/>
</dbReference>
<evidence type="ECO:0000256" key="1">
    <source>
        <dbReference type="ARBA" id="ARBA00008754"/>
    </source>
</evidence>
<feature type="binding site" evidence="4">
    <location>
        <position position="133"/>
    </location>
    <ligand>
        <name>D-ribulose 5-phosphate</name>
        <dbReference type="ChEBI" id="CHEBI:58121"/>
    </ligand>
</feature>
<dbReference type="EMBL" id="AP012342">
    <property type="protein sequence ID" value="BAM07807.1"/>
    <property type="molecule type" value="Genomic_DNA"/>
</dbReference>
<dbReference type="eggNOG" id="COG0698">
    <property type="taxonomic scope" value="Bacteria"/>
</dbReference>
<dbReference type="Pfam" id="PF02502">
    <property type="entry name" value="LacAB_rpiB"/>
    <property type="match status" value="1"/>
</dbReference>
<dbReference type="SUPFAM" id="SSF89623">
    <property type="entry name" value="Ribose/Galactose isomerase RpiB/AlsB"/>
    <property type="match status" value="1"/>
</dbReference>
<evidence type="ECO:0000256" key="2">
    <source>
        <dbReference type="ARBA" id="ARBA00023235"/>
    </source>
</evidence>
<dbReference type="HOGENOM" id="CLU_091396_4_1_0"/>
<sequence length="146" mass="15428">MPPIAIGSDHAGFELKNSVIMALSQAGIPVTNCGTDGPASVDYPDYAEKVATIVTANPGTIGILICGTGIGMSIAANKHHGVRAALLYNKETAALAHRHNNANIICLGARELSPEEAIDFVNIFLASKFENGRHQQRIDKISALDH</sequence>
<feature type="active site" description="Proton acceptor" evidence="3">
    <location>
        <position position="66"/>
    </location>
</feature>
<feature type="binding site" evidence="4">
    <location>
        <begin position="67"/>
        <end position="71"/>
    </location>
    <ligand>
        <name>D-ribulose 5-phosphate</name>
        <dbReference type="ChEBI" id="CHEBI:58121"/>
    </ligand>
</feature>
<feature type="binding site" evidence="4">
    <location>
        <position position="100"/>
    </location>
    <ligand>
        <name>D-ribulose 5-phosphate</name>
        <dbReference type="ChEBI" id="CHEBI:58121"/>
    </ligand>
</feature>
<evidence type="ECO:0000256" key="4">
    <source>
        <dbReference type="PIRSR" id="PIRSR005384-2"/>
    </source>
</evidence>
<proteinExistence type="inferred from homology"/>
<protein>
    <submittedName>
        <fullName evidence="5">Putative ribose/galactose isomerase</fullName>
    </submittedName>
</protein>
<dbReference type="RefSeq" id="WP_014450290.1">
    <property type="nucleotide sequence ID" value="NC_017094.1"/>
</dbReference>
<evidence type="ECO:0000313" key="6">
    <source>
        <dbReference type="Proteomes" id="UP000007382"/>
    </source>
</evidence>